<dbReference type="Pfam" id="PF00015">
    <property type="entry name" value="MCPsignal"/>
    <property type="match status" value="1"/>
</dbReference>
<accession>A0A562QPG5</accession>
<organism evidence="15 16">
    <name type="scientific">Pseudomonas duriflava</name>
    <dbReference type="NCBI Taxonomy" id="459528"/>
    <lineage>
        <taxon>Bacteria</taxon>
        <taxon>Pseudomonadati</taxon>
        <taxon>Pseudomonadota</taxon>
        <taxon>Gammaproteobacteria</taxon>
        <taxon>Pseudomonadales</taxon>
        <taxon>Pseudomonadaceae</taxon>
        <taxon>Pseudomonas</taxon>
    </lineage>
</organism>
<keyword evidence="3" id="KW-0488">Methylation</keyword>
<proteinExistence type="inferred from homology"/>
<dbReference type="GO" id="GO:0005886">
    <property type="term" value="C:plasma membrane"/>
    <property type="evidence" value="ECO:0007669"/>
    <property type="project" value="UniProtKB-SubCell"/>
</dbReference>
<dbReference type="InterPro" id="IPR024478">
    <property type="entry name" value="HlyB_4HB_MCP"/>
</dbReference>
<dbReference type="SUPFAM" id="SSF58104">
    <property type="entry name" value="Methyl-accepting chemotaxis protein (MCP) signaling domain"/>
    <property type="match status" value="1"/>
</dbReference>
<comment type="similarity">
    <text evidence="9">Belongs to the methyl-accepting chemotaxis (MCP) protein family.</text>
</comment>
<evidence type="ECO:0000256" key="9">
    <source>
        <dbReference type="ARBA" id="ARBA00029447"/>
    </source>
</evidence>
<dbReference type="SMART" id="SM00283">
    <property type="entry name" value="MA"/>
    <property type="match status" value="1"/>
</dbReference>
<keyword evidence="2" id="KW-1003">Cell membrane</keyword>
<dbReference type="GO" id="GO:0004888">
    <property type="term" value="F:transmembrane signaling receptor activity"/>
    <property type="evidence" value="ECO:0007669"/>
    <property type="project" value="InterPro"/>
</dbReference>
<keyword evidence="8 10" id="KW-0807">Transducer</keyword>
<keyword evidence="7 12" id="KW-0472">Membrane</keyword>
<comment type="subcellular location">
    <subcellularLocation>
        <location evidence="1">Cell membrane</location>
        <topology evidence="1">Multi-pass membrane protein</topology>
    </subcellularLocation>
</comment>
<feature type="transmembrane region" description="Helical" evidence="12">
    <location>
        <begin position="192"/>
        <end position="211"/>
    </location>
</feature>
<evidence type="ECO:0000256" key="2">
    <source>
        <dbReference type="ARBA" id="ARBA00022475"/>
    </source>
</evidence>
<dbReference type="PANTHER" id="PTHR32089:SF120">
    <property type="entry name" value="METHYL-ACCEPTING CHEMOTAXIS PROTEIN TLPQ"/>
    <property type="match status" value="1"/>
</dbReference>
<dbReference type="AlphaFoldDB" id="A0A562QPG5"/>
<dbReference type="CDD" id="cd11386">
    <property type="entry name" value="MCP_signal"/>
    <property type="match status" value="1"/>
</dbReference>
<evidence type="ECO:0000256" key="4">
    <source>
        <dbReference type="ARBA" id="ARBA00022500"/>
    </source>
</evidence>
<evidence type="ECO:0000256" key="10">
    <source>
        <dbReference type="PROSITE-ProRule" id="PRU00284"/>
    </source>
</evidence>
<evidence type="ECO:0000256" key="11">
    <source>
        <dbReference type="SAM" id="Coils"/>
    </source>
</evidence>
<dbReference type="FunFam" id="1.10.287.950:FF:000001">
    <property type="entry name" value="Methyl-accepting chemotaxis sensory transducer"/>
    <property type="match status" value="1"/>
</dbReference>
<dbReference type="SMART" id="SM00304">
    <property type="entry name" value="HAMP"/>
    <property type="match status" value="1"/>
</dbReference>
<dbReference type="PROSITE" id="PS50111">
    <property type="entry name" value="CHEMOTAXIS_TRANSDUC_2"/>
    <property type="match status" value="1"/>
</dbReference>
<gene>
    <name evidence="15" type="ORF">IQ22_00350</name>
</gene>
<reference evidence="15 16" key="1">
    <citation type="journal article" date="2015" name="Stand. Genomic Sci.">
        <title>Genomic Encyclopedia of Bacterial and Archaeal Type Strains, Phase III: the genomes of soil and plant-associated and newly described type strains.</title>
        <authorList>
            <person name="Whitman W.B."/>
            <person name="Woyke T."/>
            <person name="Klenk H.P."/>
            <person name="Zhou Y."/>
            <person name="Lilburn T.G."/>
            <person name="Beck B.J."/>
            <person name="De Vos P."/>
            <person name="Vandamme P."/>
            <person name="Eisen J.A."/>
            <person name="Garrity G."/>
            <person name="Hugenholtz P."/>
            <person name="Kyrpides N.C."/>
        </authorList>
    </citation>
    <scope>NUCLEOTIDE SEQUENCE [LARGE SCALE GENOMIC DNA]</scope>
    <source>
        <strain evidence="15 16">CGMCC 1.6858</strain>
    </source>
</reference>
<keyword evidence="16" id="KW-1185">Reference proteome</keyword>
<feature type="domain" description="Methyl-accepting transducer" evidence="13">
    <location>
        <begin position="270"/>
        <end position="506"/>
    </location>
</feature>
<evidence type="ECO:0000313" key="16">
    <source>
        <dbReference type="Proteomes" id="UP000316905"/>
    </source>
</evidence>
<dbReference type="GO" id="GO:0006935">
    <property type="term" value="P:chemotaxis"/>
    <property type="evidence" value="ECO:0007669"/>
    <property type="project" value="UniProtKB-KW"/>
</dbReference>
<keyword evidence="5 12" id="KW-0812">Transmembrane</keyword>
<dbReference type="InterPro" id="IPR004090">
    <property type="entry name" value="Chemotax_Me-accpt_rcpt"/>
</dbReference>
<feature type="coiled-coil region" evidence="11">
    <location>
        <begin position="246"/>
        <end position="287"/>
    </location>
</feature>
<evidence type="ECO:0000256" key="6">
    <source>
        <dbReference type="ARBA" id="ARBA00022989"/>
    </source>
</evidence>
<dbReference type="Proteomes" id="UP000316905">
    <property type="component" value="Unassembled WGS sequence"/>
</dbReference>
<evidence type="ECO:0000259" key="14">
    <source>
        <dbReference type="PROSITE" id="PS50885"/>
    </source>
</evidence>
<feature type="transmembrane region" description="Helical" evidence="12">
    <location>
        <begin position="12"/>
        <end position="32"/>
    </location>
</feature>
<keyword evidence="4" id="KW-0145">Chemotaxis</keyword>
<keyword evidence="6 12" id="KW-1133">Transmembrane helix</keyword>
<feature type="domain" description="HAMP" evidence="14">
    <location>
        <begin position="213"/>
        <end position="265"/>
    </location>
</feature>
<dbReference type="OrthoDB" id="9781845at2"/>
<dbReference type="Gene3D" id="1.10.287.950">
    <property type="entry name" value="Methyl-accepting chemotaxis protein"/>
    <property type="match status" value="1"/>
</dbReference>
<keyword evidence="11" id="KW-0175">Coiled coil</keyword>
<dbReference type="Pfam" id="PF00672">
    <property type="entry name" value="HAMP"/>
    <property type="match status" value="1"/>
</dbReference>
<dbReference type="InterPro" id="IPR003660">
    <property type="entry name" value="HAMP_dom"/>
</dbReference>
<name>A0A562QPG5_9PSED</name>
<dbReference type="GO" id="GO:0007165">
    <property type="term" value="P:signal transduction"/>
    <property type="evidence" value="ECO:0007669"/>
    <property type="project" value="UniProtKB-KW"/>
</dbReference>
<evidence type="ECO:0000256" key="8">
    <source>
        <dbReference type="ARBA" id="ARBA00023224"/>
    </source>
</evidence>
<comment type="caution">
    <text evidence="15">The sequence shown here is derived from an EMBL/GenBank/DDBJ whole genome shotgun (WGS) entry which is preliminary data.</text>
</comment>
<dbReference type="EMBL" id="VLKY01000001">
    <property type="protein sequence ID" value="TWI58642.1"/>
    <property type="molecule type" value="Genomic_DNA"/>
</dbReference>
<evidence type="ECO:0000256" key="1">
    <source>
        <dbReference type="ARBA" id="ARBA00004651"/>
    </source>
</evidence>
<evidence type="ECO:0000256" key="5">
    <source>
        <dbReference type="ARBA" id="ARBA00022692"/>
    </source>
</evidence>
<dbReference type="CDD" id="cd06225">
    <property type="entry name" value="HAMP"/>
    <property type="match status" value="1"/>
</dbReference>
<evidence type="ECO:0000313" key="15">
    <source>
        <dbReference type="EMBL" id="TWI58642.1"/>
    </source>
</evidence>
<sequence length="542" mass="58518">MNFRNLKIAHRASLSFAAITVLVVLLGMFSFIELRELRHSEQELELDWLPSIQSSSDINQHLQTIRIEGLRILATPNSPEQNIMLQRTADARRDMLKEAAYYRQALVSSAEEARLFEQLENAMKAYLDGLDILLRLDAQEQTAAALEWANDGLHDRADAFLVALKTLQAMNDEGARQSGLQAEHTYASSLKFIAGIVIIAVVLTVLFAWILTHSIVTPIAASVKAAEAIAAGDLTQPIADKGRDEAAQLMTALQTMQRNLRDTLQQISDSSIQLASASEEMSALMEEGSRGLQKQNSEIDQAATAVTEMSAAVDEVARNAVAAFDAARQSNQAATVGKQRVDETLGAMHQLTDQVEQTSLRIQGLAAQSQDINKVLGVISAIAAQTNLLALNAAIEAARAGEQGRGFAVVADEVRALAHRTQTSTLEVEQMISAIQKGTEEAAASMACSREQAVTTQKVADQAGRALHEITLSVSQIDERTQQIAAASEEQASVAAEVDRNLVHIRDLAIQSAAGAHETSVASSELADLAVTLNNLVQRFKV</sequence>
<evidence type="ECO:0000256" key="12">
    <source>
        <dbReference type="SAM" id="Phobius"/>
    </source>
</evidence>
<dbReference type="InterPro" id="IPR004089">
    <property type="entry name" value="MCPsignal_dom"/>
</dbReference>
<evidence type="ECO:0000259" key="13">
    <source>
        <dbReference type="PROSITE" id="PS50111"/>
    </source>
</evidence>
<dbReference type="PRINTS" id="PR00260">
    <property type="entry name" value="CHEMTRNSDUCR"/>
</dbReference>
<dbReference type="Pfam" id="PF12729">
    <property type="entry name" value="4HB_MCP_1"/>
    <property type="match status" value="1"/>
</dbReference>
<evidence type="ECO:0000256" key="3">
    <source>
        <dbReference type="ARBA" id="ARBA00022481"/>
    </source>
</evidence>
<evidence type="ECO:0000256" key="7">
    <source>
        <dbReference type="ARBA" id="ARBA00023136"/>
    </source>
</evidence>
<protein>
    <submittedName>
        <fullName evidence="15">Methyl-accepting chemotaxis protein</fullName>
    </submittedName>
</protein>
<dbReference type="PANTHER" id="PTHR32089">
    <property type="entry name" value="METHYL-ACCEPTING CHEMOTAXIS PROTEIN MCPB"/>
    <property type="match status" value="1"/>
</dbReference>
<dbReference type="PROSITE" id="PS50885">
    <property type="entry name" value="HAMP"/>
    <property type="match status" value="1"/>
</dbReference>